<accession>A0ABU8EZG1</accession>
<dbReference type="Gene3D" id="3.30.70.20">
    <property type="match status" value="1"/>
</dbReference>
<dbReference type="Pfam" id="PF06902">
    <property type="entry name" value="Fer4_19"/>
    <property type="match status" value="1"/>
</dbReference>
<reference evidence="2 3" key="1">
    <citation type="submission" date="2024-01" db="EMBL/GenBank/DDBJ databases">
        <title>Seven novel Bacillus-like species.</title>
        <authorList>
            <person name="Liu G."/>
        </authorList>
    </citation>
    <scope>NUCLEOTIDE SEQUENCE [LARGE SCALE GENOMIC DNA]</scope>
    <source>
        <strain evidence="2 3">FJAT-51614</strain>
    </source>
</reference>
<evidence type="ECO:0000313" key="2">
    <source>
        <dbReference type="EMBL" id="MEI4768143.1"/>
    </source>
</evidence>
<sequence length="73" mass="8443">MKDYKIYTSQDIDVYFNLKKCTHAANCVKYLPSVFNVNRKPWVQPDAALIEDVKRVIATCPSGALLYKENKFK</sequence>
<name>A0ABU8EZG1_9BACI</name>
<organism evidence="2 3">
    <name type="scientific">Psychrobacillus mangrovi</name>
    <dbReference type="NCBI Taxonomy" id="3117745"/>
    <lineage>
        <taxon>Bacteria</taxon>
        <taxon>Bacillati</taxon>
        <taxon>Bacillota</taxon>
        <taxon>Bacilli</taxon>
        <taxon>Bacillales</taxon>
        <taxon>Bacillaceae</taxon>
        <taxon>Psychrobacillus</taxon>
    </lineage>
</organism>
<gene>
    <name evidence="2" type="ORF">WAX74_00530</name>
</gene>
<dbReference type="EMBL" id="JBAWSY010000001">
    <property type="protein sequence ID" value="MEI4768143.1"/>
    <property type="molecule type" value="Genomic_DNA"/>
</dbReference>
<dbReference type="InterPro" id="IPR010693">
    <property type="entry name" value="Divergent_4Fe-4S_mono-cluster"/>
</dbReference>
<dbReference type="Proteomes" id="UP001364890">
    <property type="component" value="Unassembled WGS sequence"/>
</dbReference>
<evidence type="ECO:0000313" key="3">
    <source>
        <dbReference type="Proteomes" id="UP001364890"/>
    </source>
</evidence>
<comment type="caution">
    <text evidence="2">The sequence shown here is derived from an EMBL/GenBank/DDBJ whole genome shotgun (WGS) entry which is preliminary data.</text>
</comment>
<dbReference type="RefSeq" id="WP_336495701.1">
    <property type="nucleotide sequence ID" value="NZ_JBAWSY010000001.1"/>
</dbReference>
<proteinExistence type="predicted"/>
<evidence type="ECO:0000259" key="1">
    <source>
        <dbReference type="Pfam" id="PF06902"/>
    </source>
</evidence>
<keyword evidence="3" id="KW-1185">Reference proteome</keyword>
<protein>
    <submittedName>
        <fullName evidence="2">(4Fe-4S)-binding protein</fullName>
    </submittedName>
</protein>
<feature type="domain" description="Divergent 4Fe-4S mono-cluster" evidence="1">
    <location>
        <begin position="7"/>
        <end position="69"/>
    </location>
</feature>
<dbReference type="SUPFAM" id="SSF54862">
    <property type="entry name" value="4Fe-4S ferredoxins"/>
    <property type="match status" value="1"/>
</dbReference>